<protein>
    <submittedName>
        <fullName evidence="1">Uncharacterized protein</fullName>
    </submittedName>
</protein>
<gene>
    <name evidence="1" type="ORF">HGD76_23115</name>
</gene>
<reference evidence="1 2" key="2">
    <citation type="submission" date="2020-04" db="EMBL/GenBank/DDBJ databases">
        <authorList>
            <person name="Fomenkov A."/>
            <person name="Anton B.P."/>
            <person name="Roberts R.J."/>
        </authorList>
    </citation>
    <scope>NUCLEOTIDE SEQUENCE [LARGE SCALE GENOMIC DNA]</scope>
    <source>
        <strain evidence="1 2">CCAP 1403/13f</strain>
    </source>
</reference>
<evidence type="ECO:0000313" key="2">
    <source>
        <dbReference type="Proteomes" id="UP000502433"/>
    </source>
</evidence>
<dbReference type="RefSeq" id="WP_168697153.1">
    <property type="nucleotide sequence ID" value="NZ_CP051206.1"/>
</dbReference>
<organism evidence="1 2">
    <name type="scientific">Dolichospermum flos-aquae CCAP 1403/13F</name>
    <dbReference type="NCBI Taxonomy" id="315271"/>
    <lineage>
        <taxon>Bacteria</taxon>
        <taxon>Bacillati</taxon>
        <taxon>Cyanobacteriota</taxon>
        <taxon>Cyanophyceae</taxon>
        <taxon>Nostocales</taxon>
        <taxon>Aphanizomenonaceae</taxon>
        <taxon>Dolichospermum</taxon>
    </lineage>
</organism>
<reference evidence="1 2" key="1">
    <citation type="submission" date="2020-04" db="EMBL/GenBank/DDBJ databases">
        <title>Genome-Wide Identification of 5-Methylcytosine Sites in Bacterial Genomes By High-Throughput Sequencing of MspJI Restriction Fragments.</title>
        <authorList>
            <person name="Wu V."/>
        </authorList>
    </citation>
    <scope>NUCLEOTIDE SEQUENCE [LARGE SCALE GENOMIC DNA]</scope>
    <source>
        <strain evidence="1 2">CCAP 1403/13f</strain>
    </source>
</reference>
<accession>A0A6H2C5P1</accession>
<dbReference type="Proteomes" id="UP000502433">
    <property type="component" value="Chromosome"/>
</dbReference>
<proteinExistence type="predicted"/>
<dbReference type="KEGG" id="dfs:HGD76_23115"/>
<dbReference type="AlphaFoldDB" id="A0A6H2C5P1"/>
<sequence length="54" mass="5820">MSVVSCQLSVGAKHLEDKLSIIAKNSYPNASPVQLSVVNEKILLSSFFLLTPDS</sequence>
<dbReference type="EMBL" id="CP051206">
    <property type="protein sequence ID" value="QJB46641.1"/>
    <property type="molecule type" value="Genomic_DNA"/>
</dbReference>
<evidence type="ECO:0000313" key="1">
    <source>
        <dbReference type="EMBL" id="QJB46641.1"/>
    </source>
</evidence>
<name>A0A6H2C5P1_DOLFA</name>